<gene>
    <name evidence="11" type="ORF">SAMN04489719_1804</name>
</gene>
<dbReference type="FunFam" id="3.20.20.20:FF:000006">
    <property type="entry name" value="Dihydropteroate synthase"/>
    <property type="match status" value="1"/>
</dbReference>
<comment type="similarity">
    <text evidence="4">Belongs to the DHPS family.</text>
</comment>
<dbReference type="GO" id="GO:0046872">
    <property type="term" value="F:metal ion binding"/>
    <property type="evidence" value="ECO:0007669"/>
    <property type="project" value="UniProtKB-KW"/>
</dbReference>
<evidence type="ECO:0000256" key="6">
    <source>
        <dbReference type="ARBA" id="ARBA00022723"/>
    </source>
</evidence>
<evidence type="ECO:0000256" key="7">
    <source>
        <dbReference type="ARBA" id="ARBA00022842"/>
    </source>
</evidence>
<comment type="function">
    <text evidence="9">Catalyzes the conversion of 7,8-dihydroneopterin to 6-hydroxymethyl-7,8-dihydropterin.</text>
</comment>
<comment type="pathway">
    <text evidence="3">Cofactor biosynthesis; tetrahydrofolate biosynthesis; 7,8-dihydrofolate from 2-amino-4-hydroxy-6-hydroxymethyl-7,8-dihydropteridine diphosphate and 4-aminobenzoate: step 1/2.</text>
</comment>
<dbReference type="PROSITE" id="PS00792">
    <property type="entry name" value="DHPS_1"/>
    <property type="match status" value="1"/>
</dbReference>
<evidence type="ECO:0000256" key="3">
    <source>
        <dbReference type="ARBA" id="ARBA00004763"/>
    </source>
</evidence>
<dbReference type="AlphaFoldDB" id="A0A1H1QCR9"/>
<dbReference type="RefSeq" id="WP_092666697.1">
    <property type="nucleotide sequence ID" value="NZ_LT629734.1"/>
</dbReference>
<sequence>MVQRRTEVWGILNVTPDSFSDGGRYVDAGAAIAHARRMRAQGADVIDVGGESTRPGAQPLDPAEEQARILPVIRELVREGMRVSVDTIHASTARAVVEAGAEIVNDVTAGTHDTDMLRAVAEGDVRIVLMHSRGIDVTVDTHYDDVVEEVLAHLEERVAAAIAAGIPAERIILDPGFGFSKDPDANWRLLAALPLLARRLGLPLLVGTSRKRFLGTLLPDGADAAERDAATAATSLLAAQAGAAAVRVHDVASTVSALRVLDATTGAAGAPGATQGWSIELGTGASVDPERHGVIELRGVRARGHHGVLPEERRDGQEFVVDVALGLDVHDAVAADDVASTVHYGELAEQLVRAIERDPVDLIETLADRLAGVCLAHPRVQHASVTVHKPAAPIAVAFDDVAVTVHRSAGAR</sequence>
<dbReference type="Proteomes" id="UP000199649">
    <property type="component" value="Chromosome I"/>
</dbReference>
<dbReference type="EC" id="4.1.2.25" evidence="9"/>
<dbReference type="GO" id="GO:0046656">
    <property type="term" value="P:folic acid biosynthetic process"/>
    <property type="evidence" value="ECO:0007669"/>
    <property type="project" value="UniProtKB-UniRule"/>
</dbReference>
<dbReference type="SMART" id="SM00905">
    <property type="entry name" value="FolB"/>
    <property type="match status" value="1"/>
</dbReference>
<keyword evidence="12" id="KW-1185">Reference proteome</keyword>
<dbReference type="SUPFAM" id="SSF55620">
    <property type="entry name" value="Tetrahydrobiopterin biosynthesis enzymes-like"/>
    <property type="match status" value="1"/>
</dbReference>
<evidence type="ECO:0000256" key="2">
    <source>
        <dbReference type="ARBA" id="ARBA00001946"/>
    </source>
</evidence>
<dbReference type="GO" id="GO:0005829">
    <property type="term" value="C:cytosol"/>
    <property type="evidence" value="ECO:0007669"/>
    <property type="project" value="TreeGrafter"/>
</dbReference>
<evidence type="ECO:0000313" key="12">
    <source>
        <dbReference type="Proteomes" id="UP000199649"/>
    </source>
</evidence>
<dbReference type="PANTHER" id="PTHR20941">
    <property type="entry name" value="FOLATE SYNTHESIS PROTEINS"/>
    <property type="match status" value="1"/>
</dbReference>
<comment type="pathway">
    <text evidence="9">Cofactor biosynthesis; tetrahydrofolate biosynthesis; 2-amino-4-hydroxy-6-hydroxymethyl-7,8-dihydropteridine diphosphate from 7,8-dihydroneopterin triphosphate: step 3/4.</text>
</comment>
<name>A0A1H1QCR9_9MICO</name>
<dbReference type="GO" id="GO:0004156">
    <property type="term" value="F:dihydropteroate synthase activity"/>
    <property type="evidence" value="ECO:0007669"/>
    <property type="project" value="UniProtKB-EC"/>
</dbReference>
<keyword evidence="7" id="KW-0460">Magnesium</keyword>
<comment type="catalytic activity">
    <reaction evidence="1">
        <text>(7,8-dihydropterin-6-yl)methyl diphosphate + 4-aminobenzoate = 7,8-dihydropteroate + diphosphate</text>
        <dbReference type="Rhea" id="RHEA:19949"/>
        <dbReference type="ChEBI" id="CHEBI:17836"/>
        <dbReference type="ChEBI" id="CHEBI:17839"/>
        <dbReference type="ChEBI" id="CHEBI:33019"/>
        <dbReference type="ChEBI" id="CHEBI:72950"/>
        <dbReference type="EC" id="2.5.1.15"/>
    </reaction>
</comment>
<organism evidence="11 12">
    <name type="scientific">Agrococcus carbonis</name>
    <dbReference type="NCBI Taxonomy" id="684552"/>
    <lineage>
        <taxon>Bacteria</taxon>
        <taxon>Bacillati</taxon>
        <taxon>Actinomycetota</taxon>
        <taxon>Actinomycetes</taxon>
        <taxon>Micrococcales</taxon>
        <taxon>Microbacteriaceae</taxon>
        <taxon>Agrococcus</taxon>
    </lineage>
</organism>
<keyword evidence="6" id="KW-0479">Metal-binding</keyword>
<dbReference type="PROSITE" id="PS00793">
    <property type="entry name" value="DHPS_2"/>
    <property type="match status" value="1"/>
</dbReference>
<dbReference type="Gene3D" id="3.20.20.20">
    <property type="entry name" value="Dihydropteroate synthase-like"/>
    <property type="match status" value="1"/>
</dbReference>
<comment type="similarity">
    <text evidence="9">Belongs to the DHNA family.</text>
</comment>
<dbReference type="EMBL" id="LT629734">
    <property type="protein sequence ID" value="SDS21298.1"/>
    <property type="molecule type" value="Genomic_DNA"/>
</dbReference>
<dbReference type="InterPro" id="IPR006157">
    <property type="entry name" value="FolB_dom"/>
</dbReference>
<dbReference type="InterPro" id="IPR043133">
    <property type="entry name" value="GTP-CH-I_C/QueF"/>
</dbReference>
<dbReference type="CDD" id="cd00534">
    <property type="entry name" value="DHNA_DHNTPE"/>
    <property type="match status" value="1"/>
</dbReference>
<evidence type="ECO:0000259" key="10">
    <source>
        <dbReference type="PROSITE" id="PS50972"/>
    </source>
</evidence>
<dbReference type="GO" id="GO:0004150">
    <property type="term" value="F:dihydroneopterin aldolase activity"/>
    <property type="evidence" value="ECO:0007669"/>
    <property type="project" value="UniProtKB-UniRule"/>
</dbReference>
<dbReference type="Pfam" id="PF02152">
    <property type="entry name" value="FolB"/>
    <property type="match status" value="1"/>
</dbReference>
<keyword evidence="9" id="KW-0456">Lyase</keyword>
<dbReference type="UniPathway" id="UPA00077">
    <property type="reaction ID" value="UER00154"/>
</dbReference>
<dbReference type="Pfam" id="PF00809">
    <property type="entry name" value="Pterin_bind"/>
    <property type="match status" value="1"/>
</dbReference>
<dbReference type="CDD" id="cd00739">
    <property type="entry name" value="DHPS"/>
    <property type="match status" value="1"/>
</dbReference>
<dbReference type="NCBIfam" id="TIGR00526">
    <property type="entry name" value="folB_dom"/>
    <property type="match status" value="1"/>
</dbReference>
<protein>
    <recommendedName>
        <fullName evidence="9">7,8-dihydroneopterin aldolase</fullName>
        <ecNumber evidence="9">4.1.2.25</ecNumber>
    </recommendedName>
</protein>
<accession>A0A1H1QCR9</accession>
<dbReference type="InterPro" id="IPR000489">
    <property type="entry name" value="Pterin-binding_dom"/>
</dbReference>
<evidence type="ECO:0000256" key="1">
    <source>
        <dbReference type="ARBA" id="ARBA00000012"/>
    </source>
</evidence>
<evidence type="ECO:0000256" key="9">
    <source>
        <dbReference type="RuleBase" id="RU362079"/>
    </source>
</evidence>
<dbReference type="PROSITE" id="PS50972">
    <property type="entry name" value="PTERIN_BINDING"/>
    <property type="match status" value="1"/>
</dbReference>
<dbReference type="NCBIfam" id="TIGR00525">
    <property type="entry name" value="folB"/>
    <property type="match status" value="1"/>
</dbReference>
<keyword evidence="5" id="KW-0808">Transferase</keyword>
<proteinExistence type="inferred from homology"/>
<dbReference type="InterPro" id="IPR006390">
    <property type="entry name" value="DHP_synth_dom"/>
</dbReference>
<dbReference type="PANTHER" id="PTHR20941:SF1">
    <property type="entry name" value="FOLIC ACID SYNTHESIS PROTEIN FOL1"/>
    <property type="match status" value="1"/>
</dbReference>
<evidence type="ECO:0000256" key="5">
    <source>
        <dbReference type="ARBA" id="ARBA00022679"/>
    </source>
</evidence>
<dbReference type="GO" id="GO:0046654">
    <property type="term" value="P:tetrahydrofolate biosynthetic process"/>
    <property type="evidence" value="ECO:0007669"/>
    <property type="project" value="UniProtKB-UniRule"/>
</dbReference>
<dbReference type="Gene3D" id="3.30.1130.10">
    <property type="match status" value="1"/>
</dbReference>
<feature type="domain" description="Pterin-binding" evidence="10">
    <location>
        <begin position="6"/>
        <end position="259"/>
    </location>
</feature>
<dbReference type="InterPro" id="IPR011005">
    <property type="entry name" value="Dihydropteroate_synth-like_sf"/>
</dbReference>
<evidence type="ECO:0000313" key="11">
    <source>
        <dbReference type="EMBL" id="SDS21298.1"/>
    </source>
</evidence>
<comment type="cofactor">
    <cofactor evidence="2">
        <name>Mg(2+)</name>
        <dbReference type="ChEBI" id="CHEBI:18420"/>
    </cofactor>
</comment>
<dbReference type="InterPro" id="IPR045031">
    <property type="entry name" value="DHP_synth-like"/>
</dbReference>
<evidence type="ECO:0000256" key="4">
    <source>
        <dbReference type="ARBA" id="ARBA00009503"/>
    </source>
</evidence>
<reference evidence="12" key="1">
    <citation type="submission" date="2016-10" db="EMBL/GenBank/DDBJ databases">
        <authorList>
            <person name="Varghese N."/>
            <person name="Submissions S."/>
        </authorList>
    </citation>
    <scope>NUCLEOTIDE SEQUENCE [LARGE SCALE GENOMIC DNA]</scope>
    <source>
        <strain evidence="12">DSM 22965</strain>
    </source>
</reference>
<comment type="catalytic activity">
    <reaction evidence="9">
        <text>7,8-dihydroneopterin = 6-hydroxymethyl-7,8-dihydropterin + glycolaldehyde</text>
        <dbReference type="Rhea" id="RHEA:10540"/>
        <dbReference type="ChEBI" id="CHEBI:17001"/>
        <dbReference type="ChEBI" id="CHEBI:17071"/>
        <dbReference type="ChEBI" id="CHEBI:44841"/>
        <dbReference type="EC" id="4.1.2.25"/>
    </reaction>
</comment>
<dbReference type="STRING" id="684552.SAMN04489719_1804"/>
<dbReference type="InterPro" id="IPR006156">
    <property type="entry name" value="Dihydroneopterin_aldolase"/>
</dbReference>
<keyword evidence="8 9" id="KW-0289">Folate biosynthesis</keyword>
<dbReference type="NCBIfam" id="TIGR01496">
    <property type="entry name" value="DHPS"/>
    <property type="match status" value="1"/>
</dbReference>
<dbReference type="SUPFAM" id="SSF51717">
    <property type="entry name" value="Dihydropteroate synthetase-like"/>
    <property type="match status" value="1"/>
</dbReference>
<evidence type="ECO:0000256" key="8">
    <source>
        <dbReference type="ARBA" id="ARBA00022909"/>
    </source>
</evidence>